<dbReference type="AlphaFoldDB" id="A0A2S8I5S4"/>
<dbReference type="RefSeq" id="WP_105393418.1">
    <property type="nucleotide sequence ID" value="NZ_PUIQ01000069.1"/>
</dbReference>
<reference evidence="1 2" key="1">
    <citation type="submission" date="2018-02" db="EMBL/GenBank/DDBJ databases">
        <title>Draft genome sequencing of Burkholderia cepacia Y14-15.</title>
        <authorList>
            <person name="Zheng B.-X."/>
        </authorList>
    </citation>
    <scope>NUCLEOTIDE SEQUENCE [LARGE SCALE GENOMIC DNA]</scope>
    <source>
        <strain evidence="1 2">Y14-15</strain>
    </source>
</reference>
<gene>
    <name evidence="1" type="ORF">C5615_34185</name>
</gene>
<comment type="caution">
    <text evidence="1">The sequence shown here is derived from an EMBL/GenBank/DDBJ whole genome shotgun (WGS) entry which is preliminary data.</text>
</comment>
<dbReference type="Proteomes" id="UP000238206">
    <property type="component" value="Unassembled WGS sequence"/>
</dbReference>
<sequence length="83" mass="9043">MTDADIELASPRFVAAGVMEVGPFFDRLGSGGYFVVKGIEGCREIHWYTEGTGVSYPMTRDEAFDKALDAVDTLHAVDERLAA</sequence>
<dbReference type="EMBL" id="PUIQ01000069">
    <property type="protein sequence ID" value="PQP10039.1"/>
    <property type="molecule type" value="Genomic_DNA"/>
</dbReference>
<accession>A0A2S8I5S4</accession>
<evidence type="ECO:0000313" key="1">
    <source>
        <dbReference type="EMBL" id="PQP10039.1"/>
    </source>
</evidence>
<organism evidence="1 2">
    <name type="scientific">Burkholderia cepacia</name>
    <name type="common">Pseudomonas cepacia</name>
    <dbReference type="NCBI Taxonomy" id="292"/>
    <lineage>
        <taxon>Bacteria</taxon>
        <taxon>Pseudomonadati</taxon>
        <taxon>Pseudomonadota</taxon>
        <taxon>Betaproteobacteria</taxon>
        <taxon>Burkholderiales</taxon>
        <taxon>Burkholderiaceae</taxon>
        <taxon>Burkholderia</taxon>
        <taxon>Burkholderia cepacia complex</taxon>
    </lineage>
</organism>
<name>A0A2S8I5S4_BURCE</name>
<proteinExistence type="predicted"/>
<protein>
    <submittedName>
        <fullName evidence="1">Uncharacterized protein</fullName>
    </submittedName>
</protein>
<evidence type="ECO:0000313" key="2">
    <source>
        <dbReference type="Proteomes" id="UP000238206"/>
    </source>
</evidence>